<proteinExistence type="predicted"/>
<organism evidence="1 2">
    <name type="scientific">Meganyctiphanes norvegica</name>
    <name type="common">Northern krill</name>
    <name type="synonym">Thysanopoda norvegica</name>
    <dbReference type="NCBI Taxonomy" id="48144"/>
    <lineage>
        <taxon>Eukaryota</taxon>
        <taxon>Metazoa</taxon>
        <taxon>Ecdysozoa</taxon>
        <taxon>Arthropoda</taxon>
        <taxon>Crustacea</taxon>
        <taxon>Multicrustacea</taxon>
        <taxon>Malacostraca</taxon>
        <taxon>Eumalacostraca</taxon>
        <taxon>Eucarida</taxon>
        <taxon>Euphausiacea</taxon>
        <taxon>Euphausiidae</taxon>
        <taxon>Meganyctiphanes</taxon>
    </lineage>
</organism>
<evidence type="ECO:0000313" key="2">
    <source>
        <dbReference type="Proteomes" id="UP001497623"/>
    </source>
</evidence>
<evidence type="ECO:0000313" key="1">
    <source>
        <dbReference type="EMBL" id="CAL4229024.1"/>
    </source>
</evidence>
<comment type="caution">
    <text evidence="1">The sequence shown here is derived from an EMBL/GenBank/DDBJ whole genome shotgun (WGS) entry which is preliminary data.</text>
</comment>
<protein>
    <submittedName>
        <fullName evidence="1">Uncharacterized protein</fullName>
    </submittedName>
</protein>
<name>A0AAV2ST64_MEGNR</name>
<gene>
    <name evidence="1" type="ORF">MNOR_LOCUS39664</name>
</gene>
<accession>A0AAV2ST64</accession>
<dbReference type="AlphaFoldDB" id="A0AAV2ST64"/>
<dbReference type="Proteomes" id="UP001497623">
    <property type="component" value="Unassembled WGS sequence"/>
</dbReference>
<dbReference type="EMBL" id="CAXKWB010106606">
    <property type="protein sequence ID" value="CAL4229024.1"/>
    <property type="molecule type" value="Genomic_DNA"/>
</dbReference>
<reference evidence="1 2" key="1">
    <citation type="submission" date="2024-05" db="EMBL/GenBank/DDBJ databases">
        <authorList>
            <person name="Wallberg A."/>
        </authorList>
    </citation>
    <scope>NUCLEOTIDE SEQUENCE [LARGE SCALE GENOMIC DNA]</scope>
</reference>
<sequence length="114" mass="13334">MVPIGTTHNIIISQVNTEELKLLLETSYLYHSQSFKNIILKLCMHIFCLFFNITRKNDIYCQILNVGFSLSRFAPLLPNFLSRTQNLCMYMVHTDDELMEAMRQNWKADPFPVG</sequence>
<keyword evidence="2" id="KW-1185">Reference proteome</keyword>